<dbReference type="Proteomes" id="UP000181899">
    <property type="component" value="Unassembled WGS sequence"/>
</dbReference>
<comment type="cofactor">
    <cofactor evidence="1">
        <name>thiamine diphosphate</name>
        <dbReference type="ChEBI" id="CHEBI:58937"/>
    </cofactor>
</comment>
<evidence type="ECO:0000259" key="4">
    <source>
        <dbReference type="SMART" id="SM00861"/>
    </source>
</evidence>
<dbReference type="InterPro" id="IPR029061">
    <property type="entry name" value="THDP-binding"/>
</dbReference>
<dbReference type="Gene3D" id="3.40.50.970">
    <property type="match status" value="1"/>
</dbReference>
<evidence type="ECO:0000313" key="6">
    <source>
        <dbReference type="Proteomes" id="UP000181899"/>
    </source>
</evidence>
<dbReference type="InterPro" id="IPR009014">
    <property type="entry name" value="Transketo_C/PFOR_II"/>
</dbReference>
<evidence type="ECO:0000256" key="2">
    <source>
        <dbReference type="ARBA" id="ARBA00007131"/>
    </source>
</evidence>
<accession>A0A1I4ZX79</accession>
<dbReference type="EMBL" id="FOVK01000002">
    <property type="protein sequence ID" value="SFN54771.1"/>
    <property type="molecule type" value="Genomic_DNA"/>
</dbReference>
<dbReference type="PANTHER" id="PTHR43825">
    <property type="entry name" value="PYRUVATE DEHYDROGENASE E1 COMPONENT"/>
    <property type="match status" value="1"/>
</dbReference>
<dbReference type="InterPro" id="IPR051157">
    <property type="entry name" value="PDH/Transketolase"/>
</dbReference>
<dbReference type="SUPFAM" id="SSF52518">
    <property type="entry name" value="Thiamin diphosphate-binding fold (THDP-binding)"/>
    <property type="match status" value="1"/>
</dbReference>
<reference evidence="5 6" key="1">
    <citation type="submission" date="2016-10" db="EMBL/GenBank/DDBJ databases">
        <authorList>
            <person name="de Groot N.N."/>
        </authorList>
    </citation>
    <scope>NUCLEOTIDE SEQUENCE [LARGE SCALE GENOMIC DNA]</scope>
    <source>
        <strain evidence="5 6">ML2</strain>
    </source>
</reference>
<organism evidence="5 6">
    <name type="scientific">Proteiniclasticum ruminis</name>
    <dbReference type="NCBI Taxonomy" id="398199"/>
    <lineage>
        <taxon>Bacteria</taxon>
        <taxon>Bacillati</taxon>
        <taxon>Bacillota</taxon>
        <taxon>Clostridia</taxon>
        <taxon>Eubacteriales</taxon>
        <taxon>Clostridiaceae</taxon>
        <taxon>Proteiniclasticum</taxon>
    </lineage>
</organism>
<dbReference type="CDD" id="cd07033">
    <property type="entry name" value="TPP_PYR_DXS_TK_like"/>
    <property type="match status" value="1"/>
</dbReference>
<dbReference type="OrthoDB" id="8732661at2"/>
<protein>
    <submittedName>
        <fullName evidence="5">Transketolase subunit B</fullName>
    </submittedName>
</protein>
<keyword evidence="3" id="KW-0786">Thiamine pyrophosphate</keyword>
<comment type="similarity">
    <text evidence="2">Belongs to the transketolase family.</text>
</comment>
<evidence type="ECO:0000313" key="5">
    <source>
        <dbReference type="EMBL" id="SFN54771.1"/>
    </source>
</evidence>
<evidence type="ECO:0000256" key="3">
    <source>
        <dbReference type="ARBA" id="ARBA00023052"/>
    </source>
</evidence>
<dbReference type="RefSeq" id="WP_074911208.1">
    <property type="nucleotide sequence ID" value="NZ_FOVK01000002.1"/>
</dbReference>
<evidence type="ECO:0000256" key="1">
    <source>
        <dbReference type="ARBA" id="ARBA00001964"/>
    </source>
</evidence>
<dbReference type="PANTHER" id="PTHR43825:SF1">
    <property type="entry name" value="TRANSKETOLASE-LIKE PYRIMIDINE-BINDING DOMAIN-CONTAINING PROTEIN"/>
    <property type="match status" value="1"/>
</dbReference>
<dbReference type="Pfam" id="PF02780">
    <property type="entry name" value="Transketolase_C"/>
    <property type="match status" value="1"/>
</dbReference>
<dbReference type="Pfam" id="PF02779">
    <property type="entry name" value="Transket_pyr"/>
    <property type="match status" value="1"/>
</dbReference>
<proteinExistence type="inferred from homology"/>
<dbReference type="AlphaFoldDB" id="A0A1I4ZX79"/>
<name>A0A1I4ZX79_9CLOT</name>
<dbReference type="InterPro" id="IPR005475">
    <property type="entry name" value="Transketolase-like_Pyr-bd"/>
</dbReference>
<dbReference type="InterPro" id="IPR033248">
    <property type="entry name" value="Transketolase_C"/>
</dbReference>
<keyword evidence="6" id="KW-1185">Reference proteome</keyword>
<dbReference type="SMART" id="SM00861">
    <property type="entry name" value="Transket_pyr"/>
    <property type="match status" value="1"/>
</dbReference>
<dbReference type="SUPFAM" id="SSF52922">
    <property type="entry name" value="TK C-terminal domain-like"/>
    <property type="match status" value="1"/>
</dbReference>
<gene>
    <name evidence="5" type="ORF">SAMN04488695_102200</name>
</gene>
<feature type="domain" description="Transketolase-like pyrimidine-binding" evidence="4">
    <location>
        <begin position="4"/>
        <end position="169"/>
    </location>
</feature>
<dbReference type="FunFam" id="3.40.50.970:FF:000129">
    <property type="entry name" value="Transketolase"/>
    <property type="match status" value="1"/>
</dbReference>
<sequence length="309" mass="33828">MAVTEMRKVLADTLQEMMKTDDRIVVMDADLATANGTFGLRKVYPDRAIDVGISEANMASMAAGMSAYGMKPYIVTFTAFASRRIADQLAISCSYARQDVKIIATDAGVTAQTNGGTHMSLEDIGIVRSIPGTVVLDLIDGVQLKKALPVIHDYKGVVYVRMVRKETPDVFDDSYEFDLFKGKCIKEGKDLTLIATGMMVHEALEADKILQAEGIDAEIIAIHCIKPLDEDIVVQSAKKTGKVMTLENHNIHGGLYSAVTEVLARKCPVSVVPIGIQDHFGEVGKTRFLMEKYGLNKEKIVEEAKNLLK</sequence>
<dbReference type="Gene3D" id="3.40.50.920">
    <property type="match status" value="1"/>
</dbReference>